<dbReference type="PRINTS" id="PR00146">
    <property type="entry name" value="DHPICSNTHASE"/>
</dbReference>
<dbReference type="GO" id="GO:0008840">
    <property type="term" value="F:4-hydroxy-tetrahydrodipicolinate synthase activity"/>
    <property type="evidence" value="ECO:0007669"/>
    <property type="project" value="UniProtKB-UniRule"/>
</dbReference>
<dbReference type="GO" id="GO:0019877">
    <property type="term" value="P:diaminopimelate biosynthetic process"/>
    <property type="evidence" value="ECO:0007669"/>
    <property type="project" value="UniProtKB-UniRule"/>
</dbReference>
<dbReference type="Pfam" id="PF00701">
    <property type="entry name" value="DHDPS"/>
    <property type="match status" value="1"/>
</dbReference>
<protein>
    <recommendedName>
        <fullName evidence="4 12">4-hydroxy-tetrahydrodipicolinate synthase</fullName>
        <shortName evidence="12">HTPA synthase</shortName>
        <ecNumber evidence="4 12">4.3.3.7</ecNumber>
    </recommendedName>
</protein>
<feature type="compositionally biased region" description="Polar residues" evidence="16">
    <location>
        <begin position="326"/>
        <end position="343"/>
    </location>
</feature>
<comment type="caution">
    <text evidence="17">The sequence shown here is derived from an EMBL/GenBank/DDBJ whole genome shotgun (WGS) entry which is preliminary data.</text>
</comment>
<evidence type="ECO:0000256" key="13">
    <source>
        <dbReference type="PIRNR" id="PIRNR001365"/>
    </source>
</evidence>
<evidence type="ECO:0000256" key="6">
    <source>
        <dbReference type="ARBA" id="ARBA00022605"/>
    </source>
</evidence>
<evidence type="ECO:0000256" key="1">
    <source>
        <dbReference type="ARBA" id="ARBA00003294"/>
    </source>
</evidence>
<proteinExistence type="inferred from homology"/>
<dbReference type="EC" id="4.3.3.7" evidence="4 12"/>
<evidence type="ECO:0000256" key="8">
    <source>
        <dbReference type="ARBA" id="ARBA00023154"/>
    </source>
</evidence>
<dbReference type="GO" id="GO:0009089">
    <property type="term" value="P:lysine biosynthetic process via diaminopimelate"/>
    <property type="evidence" value="ECO:0007669"/>
    <property type="project" value="UniProtKB-UniRule"/>
</dbReference>
<dbReference type="InterPro" id="IPR005263">
    <property type="entry name" value="DapA"/>
</dbReference>
<evidence type="ECO:0000313" key="18">
    <source>
        <dbReference type="Proteomes" id="UP000238217"/>
    </source>
</evidence>
<dbReference type="Proteomes" id="UP000238217">
    <property type="component" value="Unassembled WGS sequence"/>
</dbReference>
<dbReference type="SUPFAM" id="SSF51569">
    <property type="entry name" value="Aldolase"/>
    <property type="match status" value="1"/>
</dbReference>
<feature type="site" description="Part of a proton relay during catalysis" evidence="12">
    <location>
        <position position="120"/>
    </location>
</feature>
<comment type="caution">
    <text evidence="12">Was originally thought to be a dihydrodipicolinate synthase (DHDPS), catalyzing the condensation of (S)-aspartate-beta-semialdehyde [(S)-ASA] and pyruvate to dihydrodipicolinate (DHDP). However, it was shown in E.coli that the product of the enzymatic reaction is not dihydrodipicolinate but in fact (4S)-4-hydroxy-2,3,4,5-tetrahydro-(2S)-dipicolinic acid (HTPA), and that the consecutive dehydration reaction leading to DHDP is not spontaneous but catalyzed by DapB.</text>
</comment>
<dbReference type="OrthoDB" id="9782828at2"/>
<dbReference type="InterPro" id="IPR002220">
    <property type="entry name" value="DapA-like"/>
</dbReference>
<dbReference type="Gene3D" id="3.20.20.70">
    <property type="entry name" value="Aldolase class I"/>
    <property type="match status" value="1"/>
</dbReference>
<evidence type="ECO:0000256" key="7">
    <source>
        <dbReference type="ARBA" id="ARBA00022915"/>
    </source>
</evidence>
<comment type="subcellular location">
    <subcellularLocation>
        <location evidence="12">Cytoplasm</location>
    </subcellularLocation>
</comment>
<name>A0A2T0YR05_9MICC</name>
<feature type="region of interest" description="Disordered" evidence="16">
    <location>
        <begin position="298"/>
        <end position="343"/>
    </location>
</feature>
<feature type="binding site" evidence="12 15">
    <location>
        <position position="214"/>
    </location>
    <ligand>
        <name>pyruvate</name>
        <dbReference type="ChEBI" id="CHEBI:15361"/>
    </ligand>
</feature>
<evidence type="ECO:0000313" key="17">
    <source>
        <dbReference type="EMBL" id="PRZ17825.1"/>
    </source>
</evidence>
<dbReference type="RefSeq" id="WP_106122293.1">
    <property type="nucleotide sequence ID" value="NZ_PVTY01000004.1"/>
</dbReference>
<accession>A0A2T0YR05</accession>
<dbReference type="PROSITE" id="PS00666">
    <property type="entry name" value="DHDPS_2"/>
    <property type="match status" value="1"/>
</dbReference>
<dbReference type="EMBL" id="PVTY01000004">
    <property type="protein sequence ID" value="PRZ17825.1"/>
    <property type="molecule type" value="Genomic_DNA"/>
</dbReference>
<organism evidence="17 18">
    <name type="scientific">Nesterenkonia sandarakina</name>
    <dbReference type="NCBI Taxonomy" id="272918"/>
    <lineage>
        <taxon>Bacteria</taxon>
        <taxon>Bacillati</taxon>
        <taxon>Actinomycetota</taxon>
        <taxon>Actinomycetes</taxon>
        <taxon>Micrococcales</taxon>
        <taxon>Micrococcaceae</taxon>
        <taxon>Nesterenkonia</taxon>
    </lineage>
</organism>
<keyword evidence="6 12" id="KW-0028">Amino-acid biosynthesis</keyword>
<keyword evidence="9 12" id="KW-0456">Lyase</keyword>
<evidence type="ECO:0000256" key="15">
    <source>
        <dbReference type="PIRSR" id="PIRSR001365-2"/>
    </source>
</evidence>
<dbReference type="PANTHER" id="PTHR12128:SF66">
    <property type="entry name" value="4-HYDROXY-2-OXOGLUTARATE ALDOLASE, MITOCHONDRIAL"/>
    <property type="match status" value="1"/>
</dbReference>
<feature type="active site" description="Proton donor/acceptor" evidence="12 14">
    <location>
        <position position="146"/>
    </location>
</feature>
<dbReference type="UniPathway" id="UPA00034">
    <property type="reaction ID" value="UER00017"/>
</dbReference>
<feature type="compositionally biased region" description="Basic residues" evidence="16">
    <location>
        <begin position="308"/>
        <end position="317"/>
    </location>
</feature>
<evidence type="ECO:0000256" key="5">
    <source>
        <dbReference type="ARBA" id="ARBA00022490"/>
    </source>
</evidence>
<dbReference type="CDD" id="cd00950">
    <property type="entry name" value="DHDPS"/>
    <property type="match status" value="1"/>
</dbReference>
<evidence type="ECO:0000256" key="3">
    <source>
        <dbReference type="ARBA" id="ARBA00007592"/>
    </source>
</evidence>
<feature type="active site" description="Schiff-base intermediate with substrate" evidence="12 14">
    <location>
        <position position="174"/>
    </location>
</feature>
<evidence type="ECO:0000256" key="2">
    <source>
        <dbReference type="ARBA" id="ARBA00005120"/>
    </source>
</evidence>
<feature type="site" description="Part of a proton relay during catalysis" evidence="12">
    <location>
        <position position="57"/>
    </location>
</feature>
<reference evidence="17 18" key="1">
    <citation type="submission" date="2018-03" db="EMBL/GenBank/DDBJ databases">
        <title>Comparative analysis of microorganisms from saline springs in Andes Mountain Range, Colombia.</title>
        <authorList>
            <person name="Rubin E."/>
        </authorList>
    </citation>
    <scope>NUCLEOTIDE SEQUENCE [LARGE SCALE GENOMIC DNA]</scope>
    <source>
        <strain evidence="17 18">CG 35</strain>
    </source>
</reference>
<keyword evidence="10 12" id="KW-0704">Schiff base</keyword>
<dbReference type="InterPro" id="IPR013785">
    <property type="entry name" value="Aldolase_TIM"/>
</dbReference>
<sequence>MDSAPDLRFRAPQFGTLMTAMVTPFDESAQLDLEGARDLARWLTRDGWNDGLVVNGTTGESISTTDAEKTAMVRTVSAAVGGRVCVIAGVGSGSTQHSIELAQAAAGAGAAGLMVVAPYYSRPSQAGMLRHFTAIADSTSLPVMLYDIPRRTGVEIRRETLVAAAEHPQIVAVKDAKGDLASSSWVMQHTDLHYYSGEDVLNLPLLSIGAVGLVSVIGHVAADLLRQMQRCHQQGRAVQAAAVHRQLVAVYEGMFRAPAAASVKAALAMRGLPGGPVRMPLIELDDSQRQQLAQDLATSGIPDLPVPRRPRPNRHAPSRPAAAQAVTVSKSAESQPVLSQRLP</sequence>
<comment type="pathway">
    <text evidence="2 12">Amino-acid biosynthesis; L-lysine biosynthesis via DAP pathway; (S)-tetrahydrodipicolinate from L-aspartate: step 3/4.</text>
</comment>
<dbReference type="PANTHER" id="PTHR12128">
    <property type="entry name" value="DIHYDRODIPICOLINATE SYNTHASE"/>
    <property type="match status" value="1"/>
</dbReference>
<comment type="catalytic activity">
    <reaction evidence="11 12">
        <text>L-aspartate 4-semialdehyde + pyruvate = (2S,4S)-4-hydroxy-2,3,4,5-tetrahydrodipicolinate + H2O + H(+)</text>
        <dbReference type="Rhea" id="RHEA:34171"/>
        <dbReference type="ChEBI" id="CHEBI:15361"/>
        <dbReference type="ChEBI" id="CHEBI:15377"/>
        <dbReference type="ChEBI" id="CHEBI:15378"/>
        <dbReference type="ChEBI" id="CHEBI:67139"/>
        <dbReference type="ChEBI" id="CHEBI:537519"/>
        <dbReference type="EC" id="4.3.3.7"/>
    </reaction>
</comment>
<evidence type="ECO:0000256" key="16">
    <source>
        <dbReference type="SAM" id="MobiDB-lite"/>
    </source>
</evidence>
<keyword evidence="5 12" id="KW-0963">Cytoplasm</keyword>
<gene>
    <name evidence="12" type="primary">dapA</name>
    <name evidence="17" type="ORF">BCL67_104178</name>
</gene>
<dbReference type="PROSITE" id="PS00665">
    <property type="entry name" value="DHDPS_1"/>
    <property type="match status" value="1"/>
</dbReference>
<evidence type="ECO:0000256" key="14">
    <source>
        <dbReference type="PIRSR" id="PIRSR001365-1"/>
    </source>
</evidence>
<keyword evidence="8 12" id="KW-0457">Lysine biosynthesis</keyword>
<evidence type="ECO:0000256" key="9">
    <source>
        <dbReference type="ARBA" id="ARBA00023239"/>
    </source>
</evidence>
<keyword evidence="7 12" id="KW-0220">Diaminopimelate biosynthesis</keyword>
<evidence type="ECO:0000256" key="12">
    <source>
        <dbReference type="HAMAP-Rule" id="MF_00418"/>
    </source>
</evidence>
<dbReference type="AlphaFoldDB" id="A0A2T0YR05"/>
<comment type="function">
    <text evidence="1 12">Catalyzes the condensation of (S)-aspartate-beta-semialdehyde [(S)-ASA] and pyruvate to 4-hydroxy-tetrahydrodipicolinate (HTPA).</text>
</comment>
<dbReference type="InterPro" id="IPR020624">
    <property type="entry name" value="Schiff_base-form_aldolases_CS"/>
</dbReference>
<comment type="similarity">
    <text evidence="3 12 13">Belongs to the DapA family.</text>
</comment>
<keyword evidence="18" id="KW-1185">Reference proteome</keyword>
<comment type="subunit">
    <text evidence="12">Homotetramer; dimer of dimers.</text>
</comment>
<evidence type="ECO:0000256" key="4">
    <source>
        <dbReference type="ARBA" id="ARBA00012086"/>
    </source>
</evidence>
<dbReference type="NCBIfam" id="TIGR00674">
    <property type="entry name" value="dapA"/>
    <property type="match status" value="1"/>
</dbReference>
<dbReference type="InterPro" id="IPR020625">
    <property type="entry name" value="Schiff_base-form_aldolases_AS"/>
</dbReference>
<dbReference type="PIRSF" id="PIRSF001365">
    <property type="entry name" value="DHDPS"/>
    <property type="match status" value="1"/>
</dbReference>
<evidence type="ECO:0000256" key="11">
    <source>
        <dbReference type="ARBA" id="ARBA00047836"/>
    </source>
</evidence>
<dbReference type="HAMAP" id="MF_00418">
    <property type="entry name" value="DapA"/>
    <property type="match status" value="1"/>
</dbReference>
<dbReference type="SMART" id="SM01130">
    <property type="entry name" value="DHDPS"/>
    <property type="match status" value="1"/>
</dbReference>
<evidence type="ECO:0000256" key="10">
    <source>
        <dbReference type="ARBA" id="ARBA00023270"/>
    </source>
</evidence>
<feature type="binding site" evidence="12 15">
    <location>
        <position position="58"/>
    </location>
    <ligand>
        <name>pyruvate</name>
        <dbReference type="ChEBI" id="CHEBI:15361"/>
    </ligand>
</feature>
<dbReference type="GO" id="GO:0005829">
    <property type="term" value="C:cytosol"/>
    <property type="evidence" value="ECO:0007669"/>
    <property type="project" value="TreeGrafter"/>
</dbReference>